<dbReference type="EMBL" id="WHIY01000001">
    <property type="protein sequence ID" value="MPQ49700.1"/>
    <property type="molecule type" value="Genomic_DNA"/>
</dbReference>
<proteinExistence type="predicted"/>
<reference evidence="1 2" key="1">
    <citation type="submission" date="2019-10" db="EMBL/GenBank/DDBJ databases">
        <title>Characterization of a new Citrobacter species.</title>
        <authorList>
            <person name="Goncalves Ribeiro T."/>
            <person name="Izdebski R."/>
            <person name="Urbanowicz P."/>
            <person name="Carmeli Y."/>
            <person name="Gniadkowski M."/>
            <person name="Peixe L."/>
        </authorList>
    </citation>
    <scope>NUCLEOTIDE SEQUENCE [LARGE SCALE GENOMIC DNA]</scope>
    <source>
        <strain evidence="1 2">NMI7905_11</strain>
    </source>
</reference>
<dbReference type="AlphaFoldDB" id="A0A6L5E5D7"/>
<gene>
    <name evidence="1" type="ORF">GBB84_01990</name>
</gene>
<protein>
    <submittedName>
        <fullName evidence="1">Peroxiredoxin</fullName>
    </submittedName>
</protein>
<accession>A0A6L5E5D7</accession>
<evidence type="ECO:0000313" key="1">
    <source>
        <dbReference type="EMBL" id="MPQ49700.1"/>
    </source>
</evidence>
<comment type="caution">
    <text evidence="1">The sequence shown here is derived from an EMBL/GenBank/DDBJ whole genome shotgun (WGS) entry which is preliminary data.</text>
</comment>
<organism evidence="1 2">
    <name type="scientific">Citrobacter telavivensis</name>
    <dbReference type="NCBI Taxonomy" id="2653932"/>
    <lineage>
        <taxon>Bacteria</taxon>
        <taxon>Pseudomonadati</taxon>
        <taxon>Pseudomonadota</taxon>
        <taxon>Gammaproteobacteria</taxon>
        <taxon>Enterobacterales</taxon>
        <taxon>Enterobacteriaceae</taxon>
        <taxon>Citrobacter</taxon>
    </lineage>
</organism>
<evidence type="ECO:0000313" key="2">
    <source>
        <dbReference type="Proteomes" id="UP000475079"/>
    </source>
</evidence>
<keyword evidence="2" id="KW-1185">Reference proteome</keyword>
<name>A0A6L5E5D7_9ENTR</name>
<sequence length="48" mass="5383">MLAKENAAKELEAQGVCGLKKKKRNGHCRLVKKDYGLSIFIDELSVFC</sequence>
<dbReference type="Proteomes" id="UP000475079">
    <property type="component" value="Unassembled WGS sequence"/>
</dbReference>